<evidence type="ECO:0000313" key="2">
    <source>
        <dbReference type="Proteomes" id="UP001501436"/>
    </source>
</evidence>
<gene>
    <name evidence="1" type="ORF">GCM10023313_24110</name>
</gene>
<reference evidence="2" key="1">
    <citation type="journal article" date="2019" name="Int. J. Syst. Evol. Microbiol.">
        <title>The Global Catalogue of Microorganisms (GCM) 10K type strain sequencing project: providing services to taxonomists for standard genome sequencing and annotation.</title>
        <authorList>
            <consortium name="The Broad Institute Genomics Platform"/>
            <consortium name="The Broad Institute Genome Sequencing Center for Infectious Disease"/>
            <person name="Wu L."/>
            <person name="Ma J."/>
        </authorList>
    </citation>
    <scope>NUCLEOTIDE SEQUENCE [LARGE SCALE GENOMIC DNA]</scope>
    <source>
        <strain evidence="2">JCM 18283</strain>
    </source>
</reference>
<comment type="caution">
    <text evidence="1">The sequence shown here is derived from an EMBL/GenBank/DDBJ whole genome shotgun (WGS) entry which is preliminary data.</text>
</comment>
<dbReference type="EMBL" id="BAABJI010000002">
    <property type="protein sequence ID" value="GAA4919640.1"/>
    <property type="molecule type" value="Genomic_DNA"/>
</dbReference>
<keyword evidence="2" id="KW-1185">Reference proteome</keyword>
<dbReference type="PANTHER" id="PTHR35810:SF1">
    <property type="entry name" value="CYTOPLASMIC PROTEIN"/>
    <property type="match status" value="1"/>
</dbReference>
<sequence>METIEFPVQLLNNEIMHNDQIIIYQDAGGGATVEVKLRDDTLWLTLNQLAELFERDKSVISRHLRNIFLEGELDRNAIVAKNATVQARETET</sequence>
<dbReference type="Proteomes" id="UP001501436">
    <property type="component" value="Unassembled WGS sequence"/>
</dbReference>
<evidence type="ECO:0000313" key="1">
    <source>
        <dbReference type="EMBL" id="GAA4919640.1"/>
    </source>
</evidence>
<dbReference type="RefSeq" id="WP_345331458.1">
    <property type="nucleotide sequence ID" value="NZ_BAABJI010000002.1"/>
</dbReference>
<proteinExistence type="predicted"/>
<evidence type="ECO:0008006" key="3">
    <source>
        <dbReference type="Google" id="ProtNLM"/>
    </source>
</evidence>
<dbReference type="PANTHER" id="PTHR35810">
    <property type="entry name" value="CYTOPLASMIC PROTEIN-RELATED"/>
    <property type="match status" value="1"/>
</dbReference>
<protein>
    <recommendedName>
        <fullName evidence="3">Virulence RhuM family protein</fullName>
    </recommendedName>
</protein>
<organism evidence="1 2">
    <name type="scientific">Mucilaginibacter defluvii</name>
    <dbReference type="NCBI Taxonomy" id="1196019"/>
    <lineage>
        <taxon>Bacteria</taxon>
        <taxon>Pseudomonadati</taxon>
        <taxon>Bacteroidota</taxon>
        <taxon>Sphingobacteriia</taxon>
        <taxon>Sphingobacteriales</taxon>
        <taxon>Sphingobacteriaceae</taxon>
        <taxon>Mucilaginibacter</taxon>
    </lineage>
</organism>
<accession>A0ABP9FWF5</accession>
<name>A0ABP9FWF5_9SPHI</name>